<gene>
    <name evidence="1" type="ORF">NCTC10526_02767</name>
</gene>
<evidence type="ECO:0000313" key="2">
    <source>
        <dbReference type="Proteomes" id="UP000254123"/>
    </source>
</evidence>
<dbReference type="RefSeq" id="WP_063226723.1">
    <property type="nucleotide sequence ID" value="NZ_CAJHAQ010000004.1"/>
</dbReference>
<organism evidence="1 2">
    <name type="scientific">Psychrobacter phenylpyruvicus</name>
    <dbReference type="NCBI Taxonomy" id="29432"/>
    <lineage>
        <taxon>Bacteria</taxon>
        <taxon>Pseudomonadati</taxon>
        <taxon>Pseudomonadota</taxon>
        <taxon>Gammaproteobacteria</taxon>
        <taxon>Moraxellales</taxon>
        <taxon>Moraxellaceae</taxon>
        <taxon>Psychrobacter</taxon>
    </lineage>
</organism>
<reference evidence="1 2" key="1">
    <citation type="submission" date="2018-06" db="EMBL/GenBank/DDBJ databases">
        <authorList>
            <consortium name="Pathogen Informatics"/>
            <person name="Doyle S."/>
        </authorList>
    </citation>
    <scope>NUCLEOTIDE SEQUENCE [LARGE SCALE GENOMIC DNA]</scope>
    <source>
        <strain evidence="1 2">NCTC10526</strain>
    </source>
</reference>
<name>A0A379LRW6_9GAMM</name>
<proteinExistence type="predicted"/>
<keyword evidence="2" id="KW-1185">Reference proteome</keyword>
<accession>A0A379LRW6</accession>
<dbReference type="Proteomes" id="UP000254123">
    <property type="component" value="Unassembled WGS sequence"/>
</dbReference>
<evidence type="ECO:0000313" key="1">
    <source>
        <dbReference type="EMBL" id="SUD98788.1"/>
    </source>
</evidence>
<dbReference type="AlphaFoldDB" id="A0A379LRW6"/>
<dbReference type="EMBL" id="UGVC01000002">
    <property type="protein sequence ID" value="SUD98788.1"/>
    <property type="molecule type" value="Genomic_DNA"/>
</dbReference>
<protein>
    <submittedName>
        <fullName evidence="1">Uncharacterized protein</fullName>
    </submittedName>
</protein>
<sequence length="96" mass="11215">MDTKTMEQVGDFLRNATPDQMMELAQRMANEKPELMGLMIGIPDKQERARKLVQLEFNQNEPNEDYIHGLVDGLWFGKLLTSDERDEFKSKLRVNE</sequence>